<dbReference type="InterPro" id="IPR046341">
    <property type="entry name" value="SET_dom_sf"/>
</dbReference>
<protein>
    <recommendedName>
        <fullName evidence="1">SET domain-containing protein</fullName>
    </recommendedName>
</protein>
<dbReference type="PANTHER" id="PTHR47332">
    <property type="entry name" value="SET DOMAIN-CONTAINING PROTEIN 5"/>
    <property type="match status" value="1"/>
</dbReference>
<reference evidence="2" key="1">
    <citation type="submission" date="2023-04" db="EMBL/GenBank/DDBJ databases">
        <title>Black Yeasts Isolated from many extreme environments.</title>
        <authorList>
            <person name="Coleine C."/>
            <person name="Stajich J.E."/>
            <person name="Selbmann L."/>
        </authorList>
    </citation>
    <scope>NUCLEOTIDE SEQUENCE</scope>
    <source>
        <strain evidence="2">CCFEE 5312</strain>
    </source>
</reference>
<dbReference type="InterPro" id="IPR053185">
    <property type="entry name" value="SET_domain_protein"/>
</dbReference>
<dbReference type="Proteomes" id="UP001271007">
    <property type="component" value="Unassembled WGS sequence"/>
</dbReference>
<dbReference type="Pfam" id="PF00856">
    <property type="entry name" value="SET"/>
    <property type="match status" value="1"/>
</dbReference>
<dbReference type="PANTHER" id="PTHR47332:SF4">
    <property type="entry name" value="SET DOMAIN-CONTAINING PROTEIN 5"/>
    <property type="match status" value="1"/>
</dbReference>
<dbReference type="Gene3D" id="1.10.220.160">
    <property type="match status" value="1"/>
</dbReference>
<name>A0AAJ0DDD8_9PEZI</name>
<dbReference type="SMART" id="SM00317">
    <property type="entry name" value="SET"/>
    <property type="match status" value="1"/>
</dbReference>
<organism evidence="2 3">
    <name type="scientific">Extremus antarcticus</name>
    <dbReference type="NCBI Taxonomy" id="702011"/>
    <lineage>
        <taxon>Eukaryota</taxon>
        <taxon>Fungi</taxon>
        <taxon>Dikarya</taxon>
        <taxon>Ascomycota</taxon>
        <taxon>Pezizomycotina</taxon>
        <taxon>Dothideomycetes</taxon>
        <taxon>Dothideomycetidae</taxon>
        <taxon>Mycosphaerellales</taxon>
        <taxon>Extremaceae</taxon>
        <taxon>Extremus</taxon>
    </lineage>
</organism>
<sequence length="381" mass="43212">MALVVRNSRARNQGGTVDESDIHHPLLELRLTPDRGLGLFAKKIIKRGVRLLSETPLLVVVSKKGPVSYLDLRQELVKLSPAQLETLYDLQHNPKLLRPKLEAQIRDYAEFARKFVKDDAGMDHFVDCQIKVKAIFDTNATALRNKPGTAIFPLYSRANHSCTPNVYANYNPQLGSHTVHTIRDIHAGEEILTAYIDIAQASDEREENLAKRGVTCQCPACLPGDAFVTSERRRQRIFDFKRCSYAYEGDQVRASDVPAYIIPRNPIEALDRAHEIIKLLLQEGLLGMELAQAYRWASKYSLQSGMLEKAKAFAQKEAEVELYCLGKETGYMSEPSNAAGWTKQLEDMADKDKVKFKMCEKRMMKEAKRLDKKAEKKAKKR</sequence>
<evidence type="ECO:0000313" key="2">
    <source>
        <dbReference type="EMBL" id="KAK3051932.1"/>
    </source>
</evidence>
<dbReference type="EMBL" id="JAWDJX010000023">
    <property type="protein sequence ID" value="KAK3051932.1"/>
    <property type="molecule type" value="Genomic_DNA"/>
</dbReference>
<dbReference type="Gene3D" id="2.170.270.10">
    <property type="entry name" value="SET domain"/>
    <property type="match status" value="1"/>
</dbReference>
<dbReference type="AlphaFoldDB" id="A0AAJ0DDD8"/>
<dbReference type="PROSITE" id="PS50280">
    <property type="entry name" value="SET"/>
    <property type="match status" value="1"/>
</dbReference>
<comment type="caution">
    <text evidence="2">The sequence shown here is derived from an EMBL/GenBank/DDBJ whole genome shotgun (WGS) entry which is preliminary data.</text>
</comment>
<evidence type="ECO:0000259" key="1">
    <source>
        <dbReference type="PROSITE" id="PS50280"/>
    </source>
</evidence>
<gene>
    <name evidence="2" type="ORF">LTR09_006886</name>
</gene>
<dbReference type="InterPro" id="IPR001214">
    <property type="entry name" value="SET_dom"/>
</dbReference>
<accession>A0AAJ0DDD8</accession>
<dbReference type="SUPFAM" id="SSF82199">
    <property type="entry name" value="SET domain"/>
    <property type="match status" value="1"/>
</dbReference>
<feature type="domain" description="SET" evidence="1">
    <location>
        <begin position="25"/>
        <end position="196"/>
    </location>
</feature>
<evidence type="ECO:0000313" key="3">
    <source>
        <dbReference type="Proteomes" id="UP001271007"/>
    </source>
</evidence>
<keyword evidence="3" id="KW-1185">Reference proteome</keyword>
<proteinExistence type="predicted"/>